<dbReference type="Proteomes" id="UP001500618">
    <property type="component" value="Unassembled WGS sequence"/>
</dbReference>
<evidence type="ECO:0000313" key="2">
    <source>
        <dbReference type="EMBL" id="GAA1672653.1"/>
    </source>
</evidence>
<dbReference type="InterPro" id="IPR036594">
    <property type="entry name" value="Meth_synthase_dom"/>
</dbReference>
<comment type="caution">
    <text evidence="2">The sequence shown here is derived from an EMBL/GenBank/DDBJ whole genome shotgun (WGS) entry which is preliminary data.</text>
</comment>
<reference evidence="3" key="1">
    <citation type="journal article" date="2019" name="Int. J. Syst. Evol. Microbiol.">
        <title>The Global Catalogue of Microorganisms (GCM) 10K type strain sequencing project: providing services to taxonomists for standard genome sequencing and annotation.</title>
        <authorList>
            <consortium name="The Broad Institute Genomics Platform"/>
            <consortium name="The Broad Institute Genome Sequencing Center for Infectious Disease"/>
            <person name="Wu L."/>
            <person name="Ma J."/>
        </authorList>
    </citation>
    <scope>NUCLEOTIDE SEQUENCE [LARGE SCALE GENOMIC DNA]</scope>
    <source>
        <strain evidence="3">JCM 14718</strain>
    </source>
</reference>
<dbReference type="Gene3D" id="3.40.50.280">
    <property type="entry name" value="Cobalamin-binding domain"/>
    <property type="match status" value="1"/>
</dbReference>
<evidence type="ECO:0000259" key="1">
    <source>
        <dbReference type="PROSITE" id="PS50937"/>
    </source>
</evidence>
<organism evidence="2 3">
    <name type="scientific">Fodinicola feengrottensis</name>
    <dbReference type="NCBI Taxonomy" id="435914"/>
    <lineage>
        <taxon>Bacteria</taxon>
        <taxon>Bacillati</taxon>
        <taxon>Actinomycetota</taxon>
        <taxon>Actinomycetes</taxon>
        <taxon>Mycobacteriales</taxon>
        <taxon>Fodinicola</taxon>
    </lineage>
</organism>
<evidence type="ECO:0000313" key="3">
    <source>
        <dbReference type="Proteomes" id="UP001500618"/>
    </source>
</evidence>
<name>A0ABP4SGM8_9ACTN</name>
<proteinExistence type="predicted"/>
<dbReference type="SUPFAM" id="SSF52242">
    <property type="entry name" value="Cobalamin (vitamin B12)-binding domain"/>
    <property type="match status" value="1"/>
</dbReference>
<accession>A0ABP4SGM8</accession>
<keyword evidence="3" id="KW-1185">Reference proteome</keyword>
<dbReference type="PROSITE" id="PS50937">
    <property type="entry name" value="HTH_MERR_2"/>
    <property type="match status" value="1"/>
</dbReference>
<dbReference type="EMBL" id="BAAANY010000008">
    <property type="protein sequence ID" value="GAA1672653.1"/>
    <property type="molecule type" value="Genomic_DNA"/>
</dbReference>
<feature type="domain" description="HTH merR-type" evidence="1">
    <location>
        <begin position="1"/>
        <end position="39"/>
    </location>
</feature>
<dbReference type="InterPro" id="IPR036724">
    <property type="entry name" value="Cobalamin-bd_sf"/>
</dbReference>
<sequence>MEAGRHRRYTTRDLQALQHMQSLVAAGTPPAMAAATVRAAQQSAPQTSDSADQLMVPYDWRALVTVVSTAPRRVDTATAVDLLQDAFEQHGVVRTWQQLCLPAMAAISEPSADDAECIEAEHLLSWAIQASLHQAVPVAPPRENQAAAVLLACPAGEQHTLAMEAVRAALTEIGTASRVLGANVPTDALVSAAARVEISAALLWAQTSRTARVGALRALRAHLDTLVAAGPGWDPERLPNGVQQATNLPDAIDLLTRGHQ</sequence>
<protein>
    <submittedName>
        <fullName evidence="2">MerR family transcriptional regulator</fullName>
    </submittedName>
</protein>
<dbReference type="Gene3D" id="1.10.1240.10">
    <property type="entry name" value="Methionine synthase domain"/>
    <property type="match status" value="1"/>
</dbReference>
<gene>
    <name evidence="2" type="ORF">GCM10009765_22500</name>
</gene>
<dbReference type="InterPro" id="IPR000551">
    <property type="entry name" value="MerR-type_HTH_dom"/>
</dbReference>